<name>A0A6J4TFA4_9ACTN</name>
<comment type="subcellular location">
    <subcellularLocation>
        <location evidence="5">Cell membrane</location>
        <topology evidence="5">Multi-pass membrane protein</topology>
    </subcellularLocation>
    <subcellularLocation>
        <location evidence="1">Membrane</location>
        <topology evidence="1">Multi-pass membrane protein</topology>
    </subcellularLocation>
</comment>
<keyword evidence="3 5" id="KW-1133">Transmembrane helix</keyword>
<dbReference type="GO" id="GO:0140359">
    <property type="term" value="F:ABC-type transporter activity"/>
    <property type="evidence" value="ECO:0007669"/>
    <property type="project" value="InterPro"/>
</dbReference>
<feature type="transmembrane region" description="Helical" evidence="5">
    <location>
        <begin position="20"/>
        <end position="42"/>
    </location>
</feature>
<evidence type="ECO:0000259" key="6">
    <source>
        <dbReference type="PROSITE" id="PS51012"/>
    </source>
</evidence>
<comment type="similarity">
    <text evidence="5">Belongs to the ABC-2 integral membrane protein family.</text>
</comment>
<dbReference type="InterPro" id="IPR013525">
    <property type="entry name" value="ABC2_TM"/>
</dbReference>
<keyword evidence="5" id="KW-1003">Cell membrane</keyword>
<feature type="transmembrane region" description="Helical" evidence="5">
    <location>
        <begin position="220"/>
        <end position="245"/>
    </location>
</feature>
<dbReference type="GO" id="GO:0043190">
    <property type="term" value="C:ATP-binding cassette (ABC) transporter complex"/>
    <property type="evidence" value="ECO:0007669"/>
    <property type="project" value="InterPro"/>
</dbReference>
<sequence>MSRGLLALTGREVDRVLKLWTQTVAAPVVSSFLFIVVFGLSLGGRISEIGGVDYEVFIVPGLITMAMVQAAYANNSATVFQAKFDRYLNDILASPMRAWEVNLALNLGGVVRALLIGGALLLASMLVVDVPVREPLVLVVAIGLALALFSSLGVVVGIYAEAWDHTAFVNNLAILPLTFLGGVFYSVDVLPSPWEEISHANPIFFLVQAVRYGFLGTSDVSVVLALLVTAALAAVCVAWSTWLFATGRKIKP</sequence>
<dbReference type="EMBL" id="CADCVT010000324">
    <property type="protein sequence ID" value="CAA9521657.1"/>
    <property type="molecule type" value="Genomic_DNA"/>
</dbReference>
<evidence type="ECO:0000256" key="4">
    <source>
        <dbReference type="ARBA" id="ARBA00023136"/>
    </source>
</evidence>
<dbReference type="PANTHER" id="PTHR43332:SF2">
    <property type="entry name" value="INNER MEMBRANE TRANSPORT PERMEASE YADH"/>
    <property type="match status" value="1"/>
</dbReference>
<feature type="transmembrane region" description="Helical" evidence="5">
    <location>
        <begin position="135"/>
        <end position="160"/>
    </location>
</feature>
<proteinExistence type="inferred from homology"/>
<accession>A0A6J4TFA4</accession>
<dbReference type="PROSITE" id="PS51012">
    <property type="entry name" value="ABC_TM2"/>
    <property type="match status" value="1"/>
</dbReference>
<dbReference type="PANTHER" id="PTHR43332">
    <property type="entry name" value="INNER MEMBRANE TRANSPORT PERMEASE YADH-RELATED"/>
    <property type="match status" value="1"/>
</dbReference>
<evidence type="ECO:0000256" key="3">
    <source>
        <dbReference type="ARBA" id="ARBA00022989"/>
    </source>
</evidence>
<keyword evidence="2 5" id="KW-0812">Transmembrane</keyword>
<feature type="transmembrane region" description="Helical" evidence="5">
    <location>
        <begin position="103"/>
        <end position="128"/>
    </location>
</feature>
<feature type="domain" description="ABC transmembrane type-2" evidence="6">
    <location>
        <begin position="18"/>
        <end position="247"/>
    </location>
</feature>
<dbReference type="InterPro" id="IPR047817">
    <property type="entry name" value="ABC2_TM_bact-type"/>
</dbReference>
<dbReference type="Pfam" id="PF01061">
    <property type="entry name" value="ABC2_membrane"/>
    <property type="match status" value="1"/>
</dbReference>
<dbReference type="InterPro" id="IPR000412">
    <property type="entry name" value="ABC_2_transport"/>
</dbReference>
<dbReference type="InterPro" id="IPR052522">
    <property type="entry name" value="ABC-2_transport_permease"/>
</dbReference>
<dbReference type="PRINTS" id="PR00164">
    <property type="entry name" value="ABC2TRNSPORT"/>
</dbReference>
<dbReference type="PIRSF" id="PIRSF006648">
    <property type="entry name" value="DrrB"/>
    <property type="match status" value="1"/>
</dbReference>
<feature type="transmembrane region" description="Helical" evidence="5">
    <location>
        <begin position="54"/>
        <end position="72"/>
    </location>
</feature>
<evidence type="ECO:0000313" key="7">
    <source>
        <dbReference type="EMBL" id="CAA9521657.1"/>
    </source>
</evidence>
<gene>
    <name evidence="7" type="ORF">AVDCRST_MAG85-2937</name>
</gene>
<dbReference type="AlphaFoldDB" id="A0A6J4TFA4"/>
<protein>
    <recommendedName>
        <fullName evidence="5">Transport permease protein</fullName>
    </recommendedName>
</protein>
<organism evidence="7">
    <name type="scientific">uncultured Solirubrobacteraceae bacterium</name>
    <dbReference type="NCBI Taxonomy" id="1162706"/>
    <lineage>
        <taxon>Bacteria</taxon>
        <taxon>Bacillati</taxon>
        <taxon>Actinomycetota</taxon>
        <taxon>Thermoleophilia</taxon>
        <taxon>Solirubrobacterales</taxon>
        <taxon>Solirubrobacteraceae</taxon>
        <taxon>environmental samples</taxon>
    </lineage>
</organism>
<keyword evidence="5" id="KW-0813">Transport</keyword>
<keyword evidence="4 5" id="KW-0472">Membrane</keyword>
<evidence type="ECO:0000256" key="5">
    <source>
        <dbReference type="RuleBase" id="RU361157"/>
    </source>
</evidence>
<evidence type="ECO:0000256" key="2">
    <source>
        <dbReference type="ARBA" id="ARBA00022692"/>
    </source>
</evidence>
<reference evidence="7" key="1">
    <citation type="submission" date="2020-02" db="EMBL/GenBank/DDBJ databases">
        <authorList>
            <person name="Meier V. D."/>
        </authorList>
    </citation>
    <scope>NUCLEOTIDE SEQUENCE</scope>
    <source>
        <strain evidence="7">AVDCRST_MAG85</strain>
    </source>
</reference>
<feature type="transmembrane region" description="Helical" evidence="5">
    <location>
        <begin position="172"/>
        <end position="190"/>
    </location>
</feature>
<evidence type="ECO:0000256" key="1">
    <source>
        <dbReference type="ARBA" id="ARBA00004141"/>
    </source>
</evidence>